<organism evidence="1 2">
    <name type="scientific">Cetraspora pellucida</name>
    <dbReference type="NCBI Taxonomy" id="1433469"/>
    <lineage>
        <taxon>Eukaryota</taxon>
        <taxon>Fungi</taxon>
        <taxon>Fungi incertae sedis</taxon>
        <taxon>Mucoromycota</taxon>
        <taxon>Glomeromycotina</taxon>
        <taxon>Glomeromycetes</taxon>
        <taxon>Diversisporales</taxon>
        <taxon>Gigasporaceae</taxon>
        <taxon>Cetraspora</taxon>
    </lineage>
</organism>
<comment type="caution">
    <text evidence="1">The sequence shown here is derived from an EMBL/GenBank/DDBJ whole genome shotgun (WGS) entry which is preliminary data.</text>
</comment>
<gene>
    <name evidence="1" type="ORF">CPELLU_LOCUS10464</name>
</gene>
<reference evidence="1" key="1">
    <citation type="submission" date="2021-06" db="EMBL/GenBank/DDBJ databases">
        <authorList>
            <person name="Kallberg Y."/>
            <person name="Tangrot J."/>
            <person name="Rosling A."/>
        </authorList>
    </citation>
    <scope>NUCLEOTIDE SEQUENCE</scope>
    <source>
        <strain evidence="1">FL966</strain>
    </source>
</reference>
<sequence>MDPVIVIATEELGLLNQCITKLEDKNAKFKAKNAKLKHKNTKLKLIIEENTEFKAKIIKLK</sequence>
<dbReference type="Proteomes" id="UP000789759">
    <property type="component" value="Unassembled WGS sequence"/>
</dbReference>
<keyword evidence="2" id="KW-1185">Reference proteome</keyword>
<name>A0A9N9EI08_9GLOM</name>
<evidence type="ECO:0000313" key="1">
    <source>
        <dbReference type="EMBL" id="CAG8674786.1"/>
    </source>
</evidence>
<proteinExistence type="predicted"/>
<evidence type="ECO:0000313" key="2">
    <source>
        <dbReference type="Proteomes" id="UP000789759"/>
    </source>
</evidence>
<accession>A0A9N9EI08</accession>
<protein>
    <submittedName>
        <fullName evidence="1">24825_t:CDS:1</fullName>
    </submittedName>
</protein>
<dbReference type="EMBL" id="CAJVQA010008628">
    <property type="protein sequence ID" value="CAG8674786.1"/>
    <property type="molecule type" value="Genomic_DNA"/>
</dbReference>
<dbReference type="AlphaFoldDB" id="A0A9N9EI08"/>